<proteinExistence type="predicted"/>
<keyword evidence="2" id="KW-1185">Reference proteome</keyword>
<dbReference type="EMBL" id="CP003364">
    <property type="protein sequence ID" value="AGA26310.1"/>
    <property type="molecule type" value="Genomic_DNA"/>
</dbReference>
<name>L0DBS8_SINAD</name>
<evidence type="ECO:0000313" key="2">
    <source>
        <dbReference type="Proteomes" id="UP000010798"/>
    </source>
</evidence>
<dbReference type="HOGENOM" id="CLU_952826_0_0_0"/>
<dbReference type="InterPro" id="IPR043733">
    <property type="entry name" value="DUF5677"/>
</dbReference>
<dbReference type="RefSeq" id="WP_015245477.1">
    <property type="nucleotide sequence ID" value="NC_019892.1"/>
</dbReference>
<sequence>MQLPHESETRKSIEKKLAPEFALASEILEMAISIFTSERSVTLSEDLPPVIFVNAMGLLAKACKQYRAVCELSQMGLGDPTDGVARMMFETLLAVSFLLRKQVDLTVQGQPLIVEGGKQLTPTFRGQLYAANDAFQAQKILNGATKAPGLLCDVPASSQSRFETNVANYKTMLGPAWTKLVMRKGYAGIHVSDLAESLGFSEIYASVYKIASGGVHAADAMNHVVGQCEDLNDFHFMISPNPENVPTTLNFASRVMVTIIQEANDRFGFGLEQRAENLMTKLGEMSIEFPED</sequence>
<gene>
    <name evidence="1" type="ordered locus">Sinac_1950</name>
</gene>
<evidence type="ECO:0000313" key="1">
    <source>
        <dbReference type="EMBL" id="AGA26310.1"/>
    </source>
</evidence>
<reference evidence="1 2" key="1">
    <citation type="submission" date="2012-02" db="EMBL/GenBank/DDBJ databases">
        <title>Complete sequence of chromosome of Singulisphaera acidiphila DSM 18658.</title>
        <authorList>
            <consortium name="US DOE Joint Genome Institute (JGI-PGF)"/>
            <person name="Lucas S."/>
            <person name="Copeland A."/>
            <person name="Lapidus A."/>
            <person name="Glavina del Rio T."/>
            <person name="Dalin E."/>
            <person name="Tice H."/>
            <person name="Bruce D."/>
            <person name="Goodwin L."/>
            <person name="Pitluck S."/>
            <person name="Peters L."/>
            <person name="Ovchinnikova G."/>
            <person name="Chertkov O."/>
            <person name="Kyrpides N."/>
            <person name="Mavromatis K."/>
            <person name="Ivanova N."/>
            <person name="Brettin T."/>
            <person name="Detter J.C."/>
            <person name="Han C."/>
            <person name="Larimer F."/>
            <person name="Land M."/>
            <person name="Hauser L."/>
            <person name="Markowitz V."/>
            <person name="Cheng J.-F."/>
            <person name="Hugenholtz P."/>
            <person name="Woyke T."/>
            <person name="Wu D."/>
            <person name="Tindall B."/>
            <person name="Pomrenke H."/>
            <person name="Brambilla E."/>
            <person name="Klenk H.-P."/>
            <person name="Eisen J.A."/>
        </authorList>
    </citation>
    <scope>NUCLEOTIDE SEQUENCE [LARGE SCALE GENOMIC DNA]</scope>
    <source>
        <strain evidence="2">ATCC BAA-1392 / DSM 18658 / VKM B-2454 / MOB10</strain>
    </source>
</reference>
<accession>L0DBS8</accession>
<dbReference type="AlphaFoldDB" id="L0DBS8"/>
<dbReference type="KEGG" id="saci:Sinac_1950"/>
<dbReference type="Pfam" id="PF18928">
    <property type="entry name" value="DUF5677"/>
    <property type="match status" value="1"/>
</dbReference>
<protein>
    <submittedName>
        <fullName evidence="1">Uncharacterized protein</fullName>
    </submittedName>
</protein>
<dbReference type="Proteomes" id="UP000010798">
    <property type="component" value="Chromosome"/>
</dbReference>
<organism evidence="1 2">
    <name type="scientific">Singulisphaera acidiphila (strain ATCC BAA-1392 / DSM 18658 / VKM B-2454 / MOB10)</name>
    <dbReference type="NCBI Taxonomy" id="886293"/>
    <lineage>
        <taxon>Bacteria</taxon>
        <taxon>Pseudomonadati</taxon>
        <taxon>Planctomycetota</taxon>
        <taxon>Planctomycetia</taxon>
        <taxon>Isosphaerales</taxon>
        <taxon>Isosphaeraceae</taxon>
        <taxon>Singulisphaera</taxon>
    </lineage>
</organism>